<proteinExistence type="predicted"/>
<accession>A0A9Q3KA03</accession>
<evidence type="ECO:0008006" key="3">
    <source>
        <dbReference type="Google" id="ProtNLM"/>
    </source>
</evidence>
<gene>
    <name evidence="1" type="ORF">O181_116762</name>
</gene>
<dbReference type="AlphaFoldDB" id="A0A9Q3KA03"/>
<evidence type="ECO:0000313" key="2">
    <source>
        <dbReference type="Proteomes" id="UP000765509"/>
    </source>
</evidence>
<sequence>MNDTFDYAKQKWDKSHKVPDSKVGDLVLVYTLNFNNRKGPKNLKDSYVGPFVIASLHGTNSVEVELSGELENKHPTFPLRLIKPVQPVDKELFPSRNSAPLAVPPVEQNEDKKLKKVIKERRLRGKNQTEYLVRYRNPVQEYECQAESEIPDSDKLLRRFRHEGHKPEYVYKCALNYLI</sequence>
<keyword evidence="2" id="KW-1185">Reference proteome</keyword>
<name>A0A9Q3KA03_9BASI</name>
<dbReference type="OrthoDB" id="3268967at2759"/>
<dbReference type="Proteomes" id="UP000765509">
    <property type="component" value="Unassembled WGS sequence"/>
</dbReference>
<dbReference type="EMBL" id="AVOT02099765">
    <property type="protein sequence ID" value="MBW0577047.1"/>
    <property type="molecule type" value="Genomic_DNA"/>
</dbReference>
<comment type="caution">
    <text evidence="1">The sequence shown here is derived from an EMBL/GenBank/DDBJ whole genome shotgun (WGS) entry which is preliminary data.</text>
</comment>
<organism evidence="1 2">
    <name type="scientific">Austropuccinia psidii MF-1</name>
    <dbReference type="NCBI Taxonomy" id="1389203"/>
    <lineage>
        <taxon>Eukaryota</taxon>
        <taxon>Fungi</taxon>
        <taxon>Dikarya</taxon>
        <taxon>Basidiomycota</taxon>
        <taxon>Pucciniomycotina</taxon>
        <taxon>Pucciniomycetes</taxon>
        <taxon>Pucciniales</taxon>
        <taxon>Sphaerophragmiaceae</taxon>
        <taxon>Austropuccinia</taxon>
    </lineage>
</organism>
<protein>
    <recommendedName>
        <fullName evidence="3">Chromo domain-containing protein</fullName>
    </recommendedName>
</protein>
<evidence type="ECO:0000313" key="1">
    <source>
        <dbReference type="EMBL" id="MBW0577047.1"/>
    </source>
</evidence>
<reference evidence="1" key="1">
    <citation type="submission" date="2021-03" db="EMBL/GenBank/DDBJ databases">
        <title>Draft genome sequence of rust myrtle Austropuccinia psidii MF-1, a brazilian biotype.</title>
        <authorList>
            <person name="Quecine M.C."/>
            <person name="Pachon D.M.R."/>
            <person name="Bonatelli M.L."/>
            <person name="Correr F.H."/>
            <person name="Franceschini L.M."/>
            <person name="Leite T.F."/>
            <person name="Margarido G.R.A."/>
            <person name="Almeida C.A."/>
            <person name="Ferrarezi J.A."/>
            <person name="Labate C.A."/>
        </authorList>
    </citation>
    <scope>NUCLEOTIDE SEQUENCE</scope>
    <source>
        <strain evidence="1">MF-1</strain>
    </source>
</reference>